<evidence type="ECO:0000256" key="1">
    <source>
        <dbReference type="ARBA" id="ARBA00004123"/>
    </source>
</evidence>
<evidence type="ECO:0000256" key="5">
    <source>
        <dbReference type="ARBA" id="ARBA00023015"/>
    </source>
</evidence>
<feature type="compositionally biased region" description="Low complexity" evidence="9">
    <location>
        <begin position="166"/>
        <end position="197"/>
    </location>
</feature>
<comment type="subcellular location">
    <subcellularLocation>
        <location evidence="1">Nucleus</location>
    </subcellularLocation>
</comment>
<dbReference type="SMART" id="SM00355">
    <property type="entry name" value="ZnF_C2H2"/>
    <property type="match status" value="4"/>
</dbReference>
<keyword evidence="2" id="KW-0479">Metal-binding</keyword>
<dbReference type="GO" id="GO:0006357">
    <property type="term" value="P:regulation of transcription by RNA polymerase II"/>
    <property type="evidence" value="ECO:0007669"/>
    <property type="project" value="TreeGrafter"/>
</dbReference>
<evidence type="ECO:0000256" key="8">
    <source>
        <dbReference type="PROSITE-ProRule" id="PRU00042"/>
    </source>
</evidence>
<dbReference type="InterPro" id="IPR036236">
    <property type="entry name" value="Znf_C2H2_sf"/>
</dbReference>
<dbReference type="PANTHER" id="PTHR46179">
    <property type="entry name" value="ZINC FINGER PROTEIN"/>
    <property type="match status" value="1"/>
</dbReference>
<evidence type="ECO:0000313" key="12">
    <source>
        <dbReference type="Proteomes" id="UP000019132"/>
    </source>
</evidence>
<evidence type="ECO:0000256" key="9">
    <source>
        <dbReference type="SAM" id="MobiDB-lite"/>
    </source>
</evidence>
<keyword evidence="5" id="KW-0805">Transcription regulation</keyword>
<feature type="region of interest" description="Disordered" evidence="9">
    <location>
        <begin position="159"/>
        <end position="197"/>
    </location>
</feature>
<dbReference type="PANTHER" id="PTHR46179:SF13">
    <property type="entry name" value="C2H2-TYPE DOMAIN-CONTAINING PROTEIN"/>
    <property type="match status" value="1"/>
</dbReference>
<dbReference type="GO" id="GO:0008270">
    <property type="term" value="F:zinc ion binding"/>
    <property type="evidence" value="ECO:0007669"/>
    <property type="project" value="UniProtKB-KW"/>
</dbReference>
<dbReference type="AlphaFoldDB" id="K3X0H5"/>
<dbReference type="SUPFAM" id="SSF57667">
    <property type="entry name" value="beta-beta-alpha zinc fingers"/>
    <property type="match status" value="2"/>
</dbReference>
<evidence type="ECO:0000259" key="10">
    <source>
        <dbReference type="PROSITE" id="PS50157"/>
    </source>
</evidence>
<keyword evidence="7" id="KW-0539">Nucleus</keyword>
<dbReference type="InParanoid" id="K3X0H5"/>
<feature type="domain" description="C2H2-type" evidence="10">
    <location>
        <begin position="79"/>
        <end position="108"/>
    </location>
</feature>
<sequence length="283" mass="31013">MFAANALPLPKVEVAANDIFAMMPPLPAFAWLMTTPESPTADQPAERPFSCPVPHCNGRFHRKFTLHEHMKTHTGEKPHACPIATCGKRFSTSGNLARHKRLHTLSKLKCPVTECTRIFTKKEKLIRHLKVHMGTTTHTCQVPQCSKTFSTAGNLTRHMKSQHPTVSIVKPAPSSKSSASSPSSPASSSMSSPVKSSLPQRFFHHTGVQGECNAATIASSPDAPPAEQNMTDHEIMELLDCLFEPTSTGSCQIPNSASTERHSYTFLYADQHNNEASQVLVYL</sequence>
<dbReference type="PROSITE" id="PS50157">
    <property type="entry name" value="ZINC_FINGER_C2H2_2"/>
    <property type="match status" value="4"/>
</dbReference>
<keyword evidence="3 8" id="KW-0863">Zinc-finger</keyword>
<proteinExistence type="predicted"/>
<reference evidence="11" key="3">
    <citation type="submission" date="2015-02" db="UniProtKB">
        <authorList>
            <consortium name="EnsemblProtists"/>
        </authorList>
    </citation>
    <scope>IDENTIFICATION</scope>
    <source>
        <strain evidence="11">DAOM BR144</strain>
    </source>
</reference>
<dbReference type="EMBL" id="GL376592">
    <property type="status" value="NOT_ANNOTATED_CDS"/>
    <property type="molecule type" value="Genomic_DNA"/>
</dbReference>
<evidence type="ECO:0000256" key="6">
    <source>
        <dbReference type="ARBA" id="ARBA00023163"/>
    </source>
</evidence>
<dbReference type="STRING" id="431595.K3X0H5"/>
<dbReference type="InterPro" id="IPR051061">
    <property type="entry name" value="Zinc_finger_trans_reg"/>
</dbReference>
<evidence type="ECO:0000256" key="4">
    <source>
        <dbReference type="ARBA" id="ARBA00022833"/>
    </source>
</evidence>
<dbReference type="InterPro" id="IPR013087">
    <property type="entry name" value="Znf_C2H2_type"/>
</dbReference>
<feature type="domain" description="C2H2-type" evidence="10">
    <location>
        <begin position="49"/>
        <end position="78"/>
    </location>
</feature>
<name>K3X0H5_GLOUD</name>
<dbReference type="HOGENOM" id="CLU_057431_2_0_1"/>
<dbReference type="Proteomes" id="UP000019132">
    <property type="component" value="Unassembled WGS sequence"/>
</dbReference>
<dbReference type="Gene3D" id="3.30.160.60">
    <property type="entry name" value="Classic Zinc Finger"/>
    <property type="match status" value="4"/>
</dbReference>
<evidence type="ECO:0000256" key="7">
    <source>
        <dbReference type="ARBA" id="ARBA00023242"/>
    </source>
</evidence>
<dbReference type="EnsemblProtists" id="PYU1_T010724">
    <property type="protein sequence ID" value="PYU1_T010724"/>
    <property type="gene ID" value="PYU1_G010701"/>
</dbReference>
<dbReference type="GO" id="GO:0005634">
    <property type="term" value="C:nucleus"/>
    <property type="evidence" value="ECO:0007669"/>
    <property type="project" value="UniProtKB-SubCell"/>
</dbReference>
<keyword evidence="6" id="KW-0804">Transcription</keyword>
<reference evidence="12" key="1">
    <citation type="journal article" date="2010" name="Genome Biol.">
        <title>Genome sequence of the necrotrophic plant pathogen Pythium ultimum reveals original pathogenicity mechanisms and effector repertoire.</title>
        <authorList>
            <person name="Levesque C.A."/>
            <person name="Brouwer H."/>
            <person name="Cano L."/>
            <person name="Hamilton J.P."/>
            <person name="Holt C."/>
            <person name="Huitema E."/>
            <person name="Raffaele S."/>
            <person name="Robideau G.P."/>
            <person name="Thines M."/>
            <person name="Win J."/>
            <person name="Zerillo M.M."/>
            <person name="Beakes G.W."/>
            <person name="Boore J.L."/>
            <person name="Busam D."/>
            <person name="Dumas B."/>
            <person name="Ferriera S."/>
            <person name="Fuerstenberg S.I."/>
            <person name="Gachon C.M."/>
            <person name="Gaulin E."/>
            <person name="Govers F."/>
            <person name="Grenville-Briggs L."/>
            <person name="Horner N."/>
            <person name="Hostetler J."/>
            <person name="Jiang R.H."/>
            <person name="Johnson J."/>
            <person name="Krajaejun T."/>
            <person name="Lin H."/>
            <person name="Meijer H.J."/>
            <person name="Moore B."/>
            <person name="Morris P."/>
            <person name="Phuntmart V."/>
            <person name="Puiu D."/>
            <person name="Shetty J."/>
            <person name="Stajich J.E."/>
            <person name="Tripathy S."/>
            <person name="Wawra S."/>
            <person name="van West P."/>
            <person name="Whitty B.R."/>
            <person name="Coutinho P.M."/>
            <person name="Henrissat B."/>
            <person name="Martin F."/>
            <person name="Thomas P.D."/>
            <person name="Tyler B.M."/>
            <person name="De Vries R.P."/>
            <person name="Kamoun S."/>
            <person name="Yandell M."/>
            <person name="Tisserat N."/>
            <person name="Buell C.R."/>
        </authorList>
    </citation>
    <scope>NUCLEOTIDE SEQUENCE</scope>
    <source>
        <strain evidence="12">DAOM:BR144</strain>
    </source>
</reference>
<dbReference type="Pfam" id="PF00096">
    <property type="entry name" value="zf-C2H2"/>
    <property type="match status" value="3"/>
</dbReference>
<protein>
    <recommendedName>
        <fullName evidence="10">C2H2-type domain-containing protein</fullName>
    </recommendedName>
</protein>
<keyword evidence="12" id="KW-1185">Reference proteome</keyword>
<evidence type="ECO:0000256" key="2">
    <source>
        <dbReference type="ARBA" id="ARBA00022723"/>
    </source>
</evidence>
<keyword evidence="4" id="KW-0862">Zinc</keyword>
<accession>K3X0H5</accession>
<dbReference type="eggNOG" id="KOG1721">
    <property type="taxonomic scope" value="Eukaryota"/>
</dbReference>
<dbReference type="VEuPathDB" id="FungiDB:PYU1_G010701"/>
<reference evidence="12" key="2">
    <citation type="submission" date="2010-04" db="EMBL/GenBank/DDBJ databases">
        <authorList>
            <person name="Buell R."/>
            <person name="Hamilton J."/>
            <person name="Hostetler J."/>
        </authorList>
    </citation>
    <scope>NUCLEOTIDE SEQUENCE [LARGE SCALE GENOMIC DNA]</scope>
    <source>
        <strain evidence="12">DAOM:BR144</strain>
    </source>
</reference>
<evidence type="ECO:0000256" key="3">
    <source>
        <dbReference type="ARBA" id="ARBA00022771"/>
    </source>
</evidence>
<organism evidence="11 12">
    <name type="scientific">Globisporangium ultimum (strain ATCC 200006 / CBS 805.95 / DAOM BR144)</name>
    <name type="common">Pythium ultimum</name>
    <dbReference type="NCBI Taxonomy" id="431595"/>
    <lineage>
        <taxon>Eukaryota</taxon>
        <taxon>Sar</taxon>
        <taxon>Stramenopiles</taxon>
        <taxon>Oomycota</taxon>
        <taxon>Peronosporomycetes</taxon>
        <taxon>Pythiales</taxon>
        <taxon>Pythiaceae</taxon>
        <taxon>Globisporangium</taxon>
    </lineage>
</organism>
<evidence type="ECO:0000313" key="11">
    <source>
        <dbReference type="EnsemblProtists" id="PYU1_T010724"/>
    </source>
</evidence>
<dbReference type="FunFam" id="3.30.160.60:FF:002343">
    <property type="entry name" value="Zinc finger protein 33A"/>
    <property type="match status" value="1"/>
</dbReference>
<feature type="domain" description="C2H2-type" evidence="10">
    <location>
        <begin position="108"/>
        <end position="137"/>
    </location>
</feature>
<dbReference type="PROSITE" id="PS00028">
    <property type="entry name" value="ZINC_FINGER_C2H2_1"/>
    <property type="match status" value="4"/>
</dbReference>
<feature type="domain" description="C2H2-type" evidence="10">
    <location>
        <begin position="138"/>
        <end position="163"/>
    </location>
</feature>